<feature type="transmembrane region" description="Helical" evidence="1">
    <location>
        <begin position="176"/>
        <end position="197"/>
    </location>
</feature>
<protein>
    <recommendedName>
        <fullName evidence="4">Beta-carotene 15,15'-monooxygenase</fullName>
    </recommendedName>
</protein>
<evidence type="ECO:0000313" key="2">
    <source>
        <dbReference type="EMBL" id="NNV53929.1"/>
    </source>
</evidence>
<evidence type="ECO:0008006" key="4">
    <source>
        <dbReference type="Google" id="ProtNLM"/>
    </source>
</evidence>
<sequence length="326" mass="36964">MVSFFKEKSTSAVFGLVIVSTVIRAFFWQHPAIIDIHPTDGLIYYVLQPLQSLPSGVVPFIYNIIIIIQALRLNYALNDVRMFNRQSFTTALAYVVLTALLPAWNNITAALVINSMIIWLLYRLIKLYTTQQPKTLLFNIGLITGSTVLLYYPSCVMVLVVIFAVAIFRPFRLNEWLIVIFGVFTPLYFLAAGLFLNNNLHLLVQQSAIFTLNIIRPANLAGTIATFSISGFIIAAGVYLWQKNSNRMIIQVRKNWSVLFILFLLLSVQVFFIQNAWPNALMLATVPAAAFVGNTFIAPKRNIWSAIIFWLLVLLVSYNNWLSILF</sequence>
<keyword evidence="1" id="KW-1133">Transmembrane helix</keyword>
<evidence type="ECO:0000313" key="3">
    <source>
        <dbReference type="Proteomes" id="UP000598971"/>
    </source>
</evidence>
<name>A0A8J8JST2_9BACT</name>
<feature type="transmembrane region" description="Helical" evidence="1">
    <location>
        <begin position="256"/>
        <end position="273"/>
    </location>
</feature>
<dbReference type="Proteomes" id="UP000598971">
    <property type="component" value="Unassembled WGS sequence"/>
</dbReference>
<dbReference type="RefSeq" id="WP_171605844.1">
    <property type="nucleotide sequence ID" value="NZ_WHPF01000001.1"/>
</dbReference>
<feature type="transmembrane region" description="Helical" evidence="1">
    <location>
        <begin position="137"/>
        <end position="170"/>
    </location>
</feature>
<dbReference type="AlphaFoldDB" id="A0A8J8JST2"/>
<feature type="transmembrane region" description="Helical" evidence="1">
    <location>
        <begin position="218"/>
        <end position="241"/>
    </location>
</feature>
<reference evidence="2" key="1">
    <citation type="submission" date="2019-10" db="EMBL/GenBank/DDBJ databases">
        <title>Draft genome sequence of Panacibacter sp. KCS-6.</title>
        <authorList>
            <person name="Yim K.J."/>
        </authorList>
    </citation>
    <scope>NUCLEOTIDE SEQUENCE</scope>
    <source>
        <strain evidence="2">KCS-6</strain>
    </source>
</reference>
<proteinExistence type="predicted"/>
<gene>
    <name evidence="2" type="ORF">GD597_00570</name>
</gene>
<keyword evidence="1" id="KW-0472">Membrane</keyword>
<keyword evidence="1" id="KW-0812">Transmembrane</keyword>
<accession>A0A8J8JST2</accession>
<dbReference type="EMBL" id="WHPF01000001">
    <property type="protein sequence ID" value="NNV53929.1"/>
    <property type="molecule type" value="Genomic_DNA"/>
</dbReference>
<organism evidence="2 3">
    <name type="scientific">Limnovirga soli</name>
    <dbReference type="NCBI Taxonomy" id="2656915"/>
    <lineage>
        <taxon>Bacteria</taxon>
        <taxon>Pseudomonadati</taxon>
        <taxon>Bacteroidota</taxon>
        <taxon>Chitinophagia</taxon>
        <taxon>Chitinophagales</taxon>
        <taxon>Chitinophagaceae</taxon>
        <taxon>Limnovirga</taxon>
    </lineage>
</organism>
<feature type="transmembrane region" description="Helical" evidence="1">
    <location>
        <begin position="280"/>
        <end position="297"/>
    </location>
</feature>
<evidence type="ECO:0000256" key="1">
    <source>
        <dbReference type="SAM" id="Phobius"/>
    </source>
</evidence>
<comment type="caution">
    <text evidence="2">The sequence shown here is derived from an EMBL/GenBank/DDBJ whole genome shotgun (WGS) entry which is preliminary data.</text>
</comment>
<feature type="transmembrane region" description="Helical" evidence="1">
    <location>
        <begin position="50"/>
        <end position="71"/>
    </location>
</feature>
<feature type="transmembrane region" description="Helical" evidence="1">
    <location>
        <begin position="303"/>
        <end position="322"/>
    </location>
</feature>
<feature type="transmembrane region" description="Helical" evidence="1">
    <location>
        <begin position="12"/>
        <end position="30"/>
    </location>
</feature>
<keyword evidence="3" id="KW-1185">Reference proteome</keyword>